<feature type="region of interest" description="Disordered" evidence="1">
    <location>
        <begin position="60"/>
        <end position="99"/>
    </location>
</feature>
<feature type="compositionally biased region" description="Basic and acidic residues" evidence="1">
    <location>
        <begin position="78"/>
        <end position="99"/>
    </location>
</feature>
<protein>
    <submittedName>
        <fullName evidence="2">Uncharacterized protein</fullName>
    </submittedName>
</protein>
<evidence type="ECO:0000313" key="2">
    <source>
        <dbReference type="EMBL" id="GAG51731.1"/>
    </source>
</evidence>
<sequence>VDSLNDRLARIEFSQAHPDIDAGDIEQIFDLAGLQSKTPDKILEDNDMVKTYLEKKLSEKKVQDAIPSNNRSSVSGPDKPKSEWTREEHKEWAEKMMNQ</sequence>
<accession>X0ZU76</accession>
<proteinExistence type="predicted"/>
<dbReference type="EMBL" id="BARS01050827">
    <property type="protein sequence ID" value="GAG51731.1"/>
    <property type="molecule type" value="Genomic_DNA"/>
</dbReference>
<feature type="compositionally biased region" description="Polar residues" evidence="1">
    <location>
        <begin position="66"/>
        <end position="75"/>
    </location>
</feature>
<comment type="caution">
    <text evidence="2">The sequence shown here is derived from an EMBL/GenBank/DDBJ whole genome shotgun (WGS) entry which is preliminary data.</text>
</comment>
<dbReference type="AlphaFoldDB" id="X0ZU76"/>
<reference evidence="2" key="1">
    <citation type="journal article" date="2014" name="Front. Microbiol.">
        <title>High frequency of phylogenetically diverse reductive dehalogenase-homologous genes in deep subseafloor sedimentary metagenomes.</title>
        <authorList>
            <person name="Kawai M."/>
            <person name="Futagami T."/>
            <person name="Toyoda A."/>
            <person name="Takaki Y."/>
            <person name="Nishi S."/>
            <person name="Hori S."/>
            <person name="Arai W."/>
            <person name="Tsubouchi T."/>
            <person name="Morono Y."/>
            <person name="Uchiyama I."/>
            <person name="Ito T."/>
            <person name="Fujiyama A."/>
            <person name="Inagaki F."/>
            <person name="Takami H."/>
        </authorList>
    </citation>
    <scope>NUCLEOTIDE SEQUENCE</scope>
    <source>
        <strain evidence="2">Expedition CK06-06</strain>
    </source>
</reference>
<feature type="non-terminal residue" evidence="2">
    <location>
        <position position="1"/>
    </location>
</feature>
<name>X0ZU76_9ZZZZ</name>
<evidence type="ECO:0000256" key="1">
    <source>
        <dbReference type="SAM" id="MobiDB-lite"/>
    </source>
</evidence>
<gene>
    <name evidence="2" type="ORF">S01H1_75808</name>
</gene>
<organism evidence="2">
    <name type="scientific">marine sediment metagenome</name>
    <dbReference type="NCBI Taxonomy" id="412755"/>
    <lineage>
        <taxon>unclassified sequences</taxon>
        <taxon>metagenomes</taxon>
        <taxon>ecological metagenomes</taxon>
    </lineage>
</organism>